<dbReference type="Pfam" id="PF00126">
    <property type="entry name" value="HTH_1"/>
    <property type="match status" value="1"/>
</dbReference>
<dbReference type="SUPFAM" id="SSF53850">
    <property type="entry name" value="Periplasmic binding protein-like II"/>
    <property type="match status" value="1"/>
</dbReference>
<accession>A0ABU9YTU9</accession>
<dbReference type="PANTHER" id="PTHR30427">
    <property type="entry name" value="TRANSCRIPTIONAL ACTIVATOR PROTEIN LYSR"/>
    <property type="match status" value="1"/>
</dbReference>
<feature type="domain" description="HTH lysR-type" evidence="5">
    <location>
        <begin position="1"/>
        <end position="58"/>
    </location>
</feature>
<reference evidence="6 7" key="1">
    <citation type="journal article" date="2018" name="Int. J. Syst. Evol. Microbiol.">
        <title>Uliginosibacterium sediminicola sp. nov., isolated from freshwater sediment.</title>
        <authorList>
            <person name="Hwang W.M."/>
            <person name="Kim S.M."/>
            <person name="Kang K."/>
            <person name="Ahn T.Y."/>
        </authorList>
    </citation>
    <scope>NUCLEOTIDE SEQUENCE [LARGE SCALE GENOMIC DNA]</scope>
    <source>
        <strain evidence="6 7">M1-21</strain>
    </source>
</reference>
<evidence type="ECO:0000256" key="3">
    <source>
        <dbReference type="ARBA" id="ARBA00023125"/>
    </source>
</evidence>
<keyword evidence="7" id="KW-1185">Reference proteome</keyword>
<dbReference type="Proteomes" id="UP001410394">
    <property type="component" value="Unassembled WGS sequence"/>
</dbReference>
<dbReference type="Pfam" id="PF03466">
    <property type="entry name" value="LysR_substrate"/>
    <property type="match status" value="1"/>
</dbReference>
<dbReference type="InterPro" id="IPR036388">
    <property type="entry name" value="WH-like_DNA-bd_sf"/>
</dbReference>
<evidence type="ECO:0000313" key="7">
    <source>
        <dbReference type="Proteomes" id="UP001410394"/>
    </source>
</evidence>
<gene>
    <name evidence="6" type="ORF">ABDB84_01060</name>
</gene>
<organism evidence="6 7">
    <name type="scientific">Uliginosibacterium sediminicola</name>
    <dbReference type="NCBI Taxonomy" id="2024550"/>
    <lineage>
        <taxon>Bacteria</taxon>
        <taxon>Pseudomonadati</taxon>
        <taxon>Pseudomonadota</taxon>
        <taxon>Betaproteobacteria</taxon>
        <taxon>Rhodocyclales</taxon>
        <taxon>Zoogloeaceae</taxon>
        <taxon>Uliginosibacterium</taxon>
    </lineage>
</organism>
<dbReference type="InterPro" id="IPR036390">
    <property type="entry name" value="WH_DNA-bd_sf"/>
</dbReference>
<dbReference type="PROSITE" id="PS50931">
    <property type="entry name" value="HTH_LYSR"/>
    <property type="match status" value="1"/>
</dbReference>
<evidence type="ECO:0000256" key="4">
    <source>
        <dbReference type="ARBA" id="ARBA00023163"/>
    </source>
</evidence>
<dbReference type="PRINTS" id="PR00039">
    <property type="entry name" value="HTHLYSR"/>
</dbReference>
<sequence length="302" mass="32885">MNFKQLEVFKTIMEAGSTNAAVNVLGLSQSAISRQLSALEEEIGLQLFLRDKGRLVPRPEAYQLIEEVEEISQGVSRLRNKISDARSGSAAQGLVRAALPSSMANTMLPPVLAAFMKAHPRVTVEVLCGPYADIERMVHNRVASFGFVRLPTEDRSFSCRPITRSSSSCVIPRKHPLAARPSIELADLAACDLILLGRQRVNRNELEHNLRREVSGYRCRLEVHSVETACACAAQGLGIAIVPTMIARYFSQKSIVIRPFLPDSAAEYGIITLPGVPLSRAAQALIDSIEQALAKGSAAEQP</sequence>
<protein>
    <submittedName>
        <fullName evidence="6">LysR family transcriptional regulator</fullName>
    </submittedName>
</protein>
<evidence type="ECO:0000259" key="5">
    <source>
        <dbReference type="PROSITE" id="PS50931"/>
    </source>
</evidence>
<keyword evidence="4" id="KW-0804">Transcription</keyword>
<dbReference type="Gene3D" id="1.10.10.10">
    <property type="entry name" value="Winged helix-like DNA-binding domain superfamily/Winged helix DNA-binding domain"/>
    <property type="match status" value="1"/>
</dbReference>
<dbReference type="InterPro" id="IPR000847">
    <property type="entry name" value="LysR_HTH_N"/>
</dbReference>
<keyword evidence="2" id="KW-0805">Transcription regulation</keyword>
<comment type="similarity">
    <text evidence="1">Belongs to the LysR transcriptional regulatory family.</text>
</comment>
<dbReference type="PANTHER" id="PTHR30427:SF1">
    <property type="entry name" value="TRANSCRIPTIONAL ACTIVATOR PROTEIN LYSR"/>
    <property type="match status" value="1"/>
</dbReference>
<dbReference type="Gene3D" id="3.40.190.290">
    <property type="match status" value="1"/>
</dbReference>
<comment type="caution">
    <text evidence="6">The sequence shown here is derived from an EMBL/GenBank/DDBJ whole genome shotgun (WGS) entry which is preliminary data.</text>
</comment>
<evidence type="ECO:0000256" key="2">
    <source>
        <dbReference type="ARBA" id="ARBA00023015"/>
    </source>
</evidence>
<dbReference type="InterPro" id="IPR005119">
    <property type="entry name" value="LysR_subst-bd"/>
</dbReference>
<name>A0ABU9YTU9_9RHOO</name>
<dbReference type="SUPFAM" id="SSF46785">
    <property type="entry name" value="Winged helix' DNA-binding domain"/>
    <property type="match status" value="1"/>
</dbReference>
<evidence type="ECO:0000313" key="6">
    <source>
        <dbReference type="EMBL" id="MEN3067043.1"/>
    </source>
</evidence>
<evidence type="ECO:0000256" key="1">
    <source>
        <dbReference type="ARBA" id="ARBA00009437"/>
    </source>
</evidence>
<dbReference type="EMBL" id="JBDIVE010000001">
    <property type="protein sequence ID" value="MEN3067043.1"/>
    <property type="molecule type" value="Genomic_DNA"/>
</dbReference>
<dbReference type="RefSeq" id="WP_345917811.1">
    <property type="nucleotide sequence ID" value="NZ_JBDIVE010000001.1"/>
</dbReference>
<proteinExistence type="inferred from homology"/>
<keyword evidence="3" id="KW-0238">DNA-binding</keyword>